<evidence type="ECO:0008006" key="3">
    <source>
        <dbReference type="Google" id="ProtNLM"/>
    </source>
</evidence>
<name>K5VY58_PHACS</name>
<dbReference type="HOGENOM" id="CLU_582790_0_0_1"/>
<dbReference type="InParanoid" id="K5VY58"/>
<dbReference type="KEGG" id="pco:PHACADRAFT_183163"/>
<dbReference type="EMBL" id="JH930471">
    <property type="protein sequence ID" value="EKM56513.1"/>
    <property type="molecule type" value="Genomic_DNA"/>
</dbReference>
<evidence type="ECO:0000313" key="2">
    <source>
        <dbReference type="Proteomes" id="UP000008370"/>
    </source>
</evidence>
<reference evidence="1 2" key="1">
    <citation type="journal article" date="2012" name="BMC Genomics">
        <title>Comparative genomics of the white-rot fungi, Phanerochaete carnosa and P. chrysosporium, to elucidate the genetic basis of the distinct wood types they colonize.</title>
        <authorList>
            <person name="Suzuki H."/>
            <person name="MacDonald J."/>
            <person name="Syed K."/>
            <person name="Salamov A."/>
            <person name="Hori C."/>
            <person name="Aerts A."/>
            <person name="Henrissat B."/>
            <person name="Wiebenga A."/>
            <person name="vanKuyk P.A."/>
            <person name="Barry K."/>
            <person name="Lindquist E."/>
            <person name="LaButti K."/>
            <person name="Lapidus A."/>
            <person name="Lucas S."/>
            <person name="Coutinho P."/>
            <person name="Gong Y."/>
            <person name="Samejima M."/>
            <person name="Mahadevan R."/>
            <person name="Abou-Zaid M."/>
            <person name="de Vries R.P."/>
            <person name="Igarashi K."/>
            <person name="Yadav J.S."/>
            <person name="Grigoriev I.V."/>
            <person name="Master E.R."/>
        </authorList>
    </citation>
    <scope>NUCLEOTIDE SEQUENCE [LARGE SCALE GENOMIC DNA]</scope>
    <source>
        <strain evidence="1 2">HHB-10118-sp</strain>
    </source>
</reference>
<protein>
    <recommendedName>
        <fullName evidence="3">F-box domain-containing protein</fullName>
    </recommendedName>
</protein>
<gene>
    <name evidence="1" type="ORF">PHACADRAFT_183163</name>
</gene>
<dbReference type="GeneID" id="18910129"/>
<proteinExistence type="predicted"/>
<accession>K5VY58</accession>
<feature type="non-terminal residue" evidence="1">
    <location>
        <position position="399"/>
    </location>
</feature>
<dbReference type="Proteomes" id="UP000008370">
    <property type="component" value="Unassembled WGS sequence"/>
</dbReference>
<dbReference type="AlphaFoldDB" id="K5VY58"/>
<keyword evidence="2" id="KW-1185">Reference proteome</keyword>
<dbReference type="RefSeq" id="XP_007394359.1">
    <property type="nucleotide sequence ID" value="XM_007394297.1"/>
</dbReference>
<organism evidence="1 2">
    <name type="scientific">Phanerochaete carnosa (strain HHB-10118-sp)</name>
    <name type="common">White-rot fungus</name>
    <name type="synonym">Peniophora carnosa</name>
    <dbReference type="NCBI Taxonomy" id="650164"/>
    <lineage>
        <taxon>Eukaryota</taxon>
        <taxon>Fungi</taxon>
        <taxon>Dikarya</taxon>
        <taxon>Basidiomycota</taxon>
        <taxon>Agaricomycotina</taxon>
        <taxon>Agaricomycetes</taxon>
        <taxon>Polyporales</taxon>
        <taxon>Phanerochaetaceae</taxon>
        <taxon>Phanerochaete</taxon>
    </lineage>
</organism>
<sequence length="399" mass="44363">MVPPLPQELLDYILDHLHDDKHALKCCSTACLSLLPTSSFHLFQEVALGRRLCAPTSEVLRRFARAVEKSPRLRTHTRGLSLSPPLRTRRSQGASLGIDLHVLRDTLEQLPSLRTIDLRYVQILPHGPVQSLSHPSLRKVVLGTLHHPEPSRLRDILPLLFGVRLGTLVLFGQWAEDSDPVQYQTLSLIRVSCLSFQERNADNSGSCLAALRLSTDPGSLRELRIALESLATAHHVNSLVRQGSPNLRALHFDLTELRLSCIGGGTVPSIAAISECASLQGISFKLTMCSRDAHHALMSTMAWSFVLQVLSHAPPTIRKVVFSMEACPRFHSQCVPETRDETHSLRLSRLQTLLGRLLGLVSVTLELVPLGFSHEPLIEEMRHALKWVKSAHSTKYEVS</sequence>
<evidence type="ECO:0000313" key="1">
    <source>
        <dbReference type="EMBL" id="EKM56513.1"/>
    </source>
</evidence>